<dbReference type="InterPro" id="IPR001207">
    <property type="entry name" value="Transposase_mutator"/>
</dbReference>
<accession>A0A5E6M875</accession>
<evidence type="ECO:0000256" key="4">
    <source>
        <dbReference type="ARBA" id="ARBA00023125"/>
    </source>
</evidence>
<evidence type="ECO:0000313" key="6">
    <source>
        <dbReference type="EMBL" id="VVM05563.1"/>
    </source>
</evidence>
<evidence type="ECO:0000313" key="7">
    <source>
        <dbReference type="Proteomes" id="UP000381693"/>
    </source>
</evidence>
<reference evidence="6" key="1">
    <citation type="submission" date="2019-09" db="EMBL/GenBank/DDBJ databases">
        <authorList>
            <person name="Cremers G."/>
        </authorList>
    </citation>
    <scope>NUCLEOTIDE SEQUENCE [LARGE SCALE GENOMIC DNA]</scope>
    <source>
        <strain evidence="6">3B</strain>
    </source>
</reference>
<organism evidence="6 7">
    <name type="scientific">Methylacidimicrobium cyclopophantes</name>
    <dbReference type="NCBI Taxonomy" id="1041766"/>
    <lineage>
        <taxon>Bacteria</taxon>
        <taxon>Pseudomonadati</taxon>
        <taxon>Verrucomicrobiota</taxon>
        <taxon>Methylacidimicrobium</taxon>
    </lineage>
</organism>
<proteinExistence type="inferred from homology"/>
<keyword evidence="7" id="KW-1185">Reference proteome</keyword>
<comment type="caution">
    <text evidence="6">The sequence shown here is derived from an EMBL/GenBank/DDBJ whole genome shotgun (WGS) entry which is preliminary data.</text>
</comment>
<dbReference type="GO" id="GO:0004803">
    <property type="term" value="F:transposase activity"/>
    <property type="evidence" value="ECO:0007669"/>
    <property type="project" value="InterPro"/>
</dbReference>
<evidence type="ECO:0008006" key="8">
    <source>
        <dbReference type="Google" id="ProtNLM"/>
    </source>
</evidence>
<dbReference type="OrthoDB" id="199475at2"/>
<gene>
    <name evidence="6" type="ORF">MAMC_00674</name>
</gene>
<protein>
    <recommendedName>
        <fullName evidence="8">Mutator family transposase</fullName>
    </recommendedName>
</protein>
<dbReference type="Pfam" id="PF00872">
    <property type="entry name" value="Transposase_mut"/>
    <property type="match status" value="1"/>
</dbReference>
<sequence length="119" mass="14004">MPARMHDRCRRSCRPVYHPSGGRKDRCRPVACPFCALDKGEAEYLLRAALHIWCKEDPRLVDWIEIAVPESGRLFDYAKAHRVRRCTTDNLERINRKLRRRTRIASIFPNPDARLSVYL</sequence>
<evidence type="ECO:0000256" key="2">
    <source>
        <dbReference type="ARBA" id="ARBA00010961"/>
    </source>
</evidence>
<evidence type="ECO:0000256" key="1">
    <source>
        <dbReference type="ARBA" id="ARBA00002190"/>
    </source>
</evidence>
<keyword evidence="3" id="KW-0815">Transposition</keyword>
<comment type="similarity">
    <text evidence="2">Belongs to the transposase mutator family.</text>
</comment>
<evidence type="ECO:0000256" key="5">
    <source>
        <dbReference type="ARBA" id="ARBA00023172"/>
    </source>
</evidence>
<dbReference type="Proteomes" id="UP000381693">
    <property type="component" value="Unassembled WGS sequence"/>
</dbReference>
<evidence type="ECO:0000256" key="3">
    <source>
        <dbReference type="ARBA" id="ARBA00022578"/>
    </source>
</evidence>
<dbReference type="GO" id="GO:0006313">
    <property type="term" value="P:DNA transposition"/>
    <property type="evidence" value="ECO:0007669"/>
    <property type="project" value="InterPro"/>
</dbReference>
<comment type="function">
    <text evidence="1">Required for the transposition of the insertion element.</text>
</comment>
<dbReference type="AlphaFoldDB" id="A0A5E6M875"/>
<keyword evidence="4" id="KW-0238">DNA-binding</keyword>
<name>A0A5E6M875_9BACT</name>
<dbReference type="EMBL" id="CABFUZ020000093">
    <property type="protein sequence ID" value="VVM05563.1"/>
    <property type="molecule type" value="Genomic_DNA"/>
</dbReference>
<dbReference type="GO" id="GO:0003677">
    <property type="term" value="F:DNA binding"/>
    <property type="evidence" value="ECO:0007669"/>
    <property type="project" value="UniProtKB-KW"/>
</dbReference>
<keyword evidence="5" id="KW-0233">DNA recombination</keyword>